<proteinExistence type="predicted"/>
<dbReference type="EMBL" id="MT143409">
    <property type="protein sequence ID" value="QJA96533.1"/>
    <property type="molecule type" value="Genomic_DNA"/>
</dbReference>
<protein>
    <submittedName>
        <fullName evidence="1">Uncharacterized protein</fullName>
    </submittedName>
</protein>
<name>A0A6M3LPJ2_9ZZZZ</name>
<dbReference type="AlphaFoldDB" id="A0A6M3LPJ2"/>
<sequence>MKSWNRSTLYEDHPVFGIGMSGWHTYEYWKHREDYDIELAAKWSISSDYTHAIENLDIW</sequence>
<organism evidence="1">
    <name type="scientific">viral metagenome</name>
    <dbReference type="NCBI Taxonomy" id="1070528"/>
    <lineage>
        <taxon>unclassified sequences</taxon>
        <taxon>metagenomes</taxon>
        <taxon>organismal metagenomes</taxon>
    </lineage>
</organism>
<evidence type="ECO:0000313" key="1">
    <source>
        <dbReference type="EMBL" id="QJA96533.1"/>
    </source>
</evidence>
<reference evidence="1" key="1">
    <citation type="submission" date="2020-03" db="EMBL/GenBank/DDBJ databases">
        <title>The deep terrestrial virosphere.</title>
        <authorList>
            <person name="Holmfeldt K."/>
            <person name="Nilsson E."/>
            <person name="Simone D."/>
            <person name="Lopez-Fernandez M."/>
            <person name="Wu X."/>
            <person name="de Brujin I."/>
            <person name="Lundin D."/>
            <person name="Andersson A."/>
            <person name="Bertilsson S."/>
            <person name="Dopson M."/>
        </authorList>
    </citation>
    <scope>NUCLEOTIDE SEQUENCE</scope>
    <source>
        <strain evidence="1">MM415B08197</strain>
    </source>
</reference>
<gene>
    <name evidence="1" type="ORF">MM415B08197_0011</name>
</gene>
<accession>A0A6M3LPJ2</accession>